<dbReference type="GeneID" id="6086495"/>
<sequence>MTATAHHHPPDALPESHHQPASTSKTSPVATITTSNNHHIQQLRRRASIILVVKGTSSSPSNIYTDLFVCFPCPVTQTTTGDERPSPTPAPTNIIPSNRPCPLCRSLISLSPTDANCMQKLIPDVVMLH</sequence>
<dbReference type="InParanoid" id="B0CQC6"/>
<evidence type="ECO:0000313" key="4">
    <source>
        <dbReference type="Proteomes" id="UP000001194"/>
    </source>
</evidence>
<proteinExistence type="predicted"/>
<dbReference type="GeneID" id="6069159"/>
<dbReference type="RefSeq" id="XP_001890840.1">
    <property type="nucleotide sequence ID" value="XM_001890805.1"/>
</dbReference>
<name>B0CQC6_LACBS</name>
<feature type="compositionally biased region" description="Basic and acidic residues" evidence="1">
    <location>
        <begin position="8"/>
        <end position="18"/>
    </location>
</feature>
<dbReference type="KEGG" id="lbc:LACBIDRAFT_302007"/>
<dbReference type="EMBL" id="DS547257">
    <property type="protein sequence ID" value="EDQ98510.1"/>
    <property type="molecule type" value="Genomic_DNA"/>
</dbReference>
<protein>
    <submittedName>
        <fullName evidence="3">Predicted protein</fullName>
    </submittedName>
</protein>
<organism evidence="4">
    <name type="scientific">Laccaria bicolor (strain S238N-H82 / ATCC MYA-4686)</name>
    <name type="common">Bicoloured deceiver</name>
    <name type="synonym">Laccaria laccata var. bicolor</name>
    <dbReference type="NCBI Taxonomy" id="486041"/>
    <lineage>
        <taxon>Eukaryota</taxon>
        <taxon>Fungi</taxon>
        <taxon>Dikarya</taxon>
        <taxon>Basidiomycota</taxon>
        <taxon>Agaricomycotina</taxon>
        <taxon>Agaricomycetes</taxon>
        <taxon>Agaricomycetidae</taxon>
        <taxon>Agaricales</taxon>
        <taxon>Agaricineae</taxon>
        <taxon>Hydnangiaceae</taxon>
        <taxon>Laccaria</taxon>
    </lineage>
</organism>
<feature type="region of interest" description="Disordered" evidence="1">
    <location>
        <begin position="1"/>
        <end position="40"/>
    </location>
</feature>
<dbReference type="HOGENOM" id="CLU_1949179_0_0_1"/>
<accession>B0CQC6</accession>
<dbReference type="EMBL" id="DS547091">
    <property type="protein sequence ID" value="EDR16182.1"/>
    <property type="molecule type" value="Genomic_DNA"/>
</dbReference>
<dbReference type="AlphaFoldDB" id="B0CQC6"/>
<feature type="compositionally biased region" description="Polar residues" evidence="1">
    <location>
        <begin position="19"/>
        <end position="40"/>
    </location>
</feature>
<reference evidence="3 4" key="1">
    <citation type="journal article" date="2008" name="Nature">
        <title>The genome of Laccaria bicolor provides insights into mycorrhizal symbiosis.</title>
        <authorList>
            <person name="Martin F."/>
            <person name="Aerts A."/>
            <person name="Ahren D."/>
            <person name="Brun A."/>
            <person name="Danchin E.G.J."/>
            <person name="Duchaussoy F."/>
            <person name="Gibon J."/>
            <person name="Kohler A."/>
            <person name="Lindquist E."/>
            <person name="Pereda V."/>
            <person name="Salamov A."/>
            <person name="Shapiro H.J."/>
            <person name="Wuyts J."/>
            <person name="Blaudez D."/>
            <person name="Buee M."/>
            <person name="Brokstein P."/>
            <person name="Canbaeck B."/>
            <person name="Cohen D."/>
            <person name="Courty P.E."/>
            <person name="Coutinho P.M."/>
            <person name="Delaruelle C."/>
            <person name="Detter J.C."/>
            <person name="Deveau A."/>
            <person name="DiFazio S."/>
            <person name="Duplessis S."/>
            <person name="Fraissinet-Tachet L."/>
            <person name="Lucic E."/>
            <person name="Frey-Klett P."/>
            <person name="Fourrey C."/>
            <person name="Feussner I."/>
            <person name="Gay G."/>
            <person name="Grimwood J."/>
            <person name="Hoegger P.J."/>
            <person name="Jain P."/>
            <person name="Kilaru S."/>
            <person name="Labbe J."/>
            <person name="Lin Y.C."/>
            <person name="Legue V."/>
            <person name="Le Tacon F."/>
            <person name="Marmeisse R."/>
            <person name="Melayah D."/>
            <person name="Montanini B."/>
            <person name="Muratet M."/>
            <person name="Nehls U."/>
            <person name="Niculita-Hirzel H."/>
            <person name="Oudot-Le Secq M.P."/>
            <person name="Peter M."/>
            <person name="Quesneville H."/>
            <person name="Rajashekar B."/>
            <person name="Reich M."/>
            <person name="Rouhier N."/>
            <person name="Schmutz J."/>
            <person name="Yin T."/>
            <person name="Chalot M."/>
            <person name="Henrissat B."/>
            <person name="Kuees U."/>
            <person name="Lucas S."/>
            <person name="Van de Peer Y."/>
            <person name="Podila G.K."/>
            <person name="Polle A."/>
            <person name="Pukkila P.J."/>
            <person name="Richardson P.M."/>
            <person name="Rouze P."/>
            <person name="Sanders I.R."/>
            <person name="Stajich J.E."/>
            <person name="Tunlid A."/>
            <person name="Tuskan G."/>
            <person name="Grigoriev I.V."/>
        </authorList>
    </citation>
    <scope>NUCLEOTIDE SEQUENCE [LARGE SCALE GENOMIC DNA]</scope>
    <source>
        <strain evidence="4">S238N-H82 / ATCC MYA-4686</strain>
    </source>
</reference>
<dbReference type="RefSeq" id="XP_001874390.1">
    <property type="nucleotide sequence ID" value="XM_001874355.1"/>
</dbReference>
<keyword evidence="4" id="KW-1185">Reference proteome</keyword>
<evidence type="ECO:0000313" key="3">
    <source>
        <dbReference type="EMBL" id="EDR16182.1"/>
    </source>
</evidence>
<evidence type="ECO:0000256" key="1">
    <source>
        <dbReference type="SAM" id="MobiDB-lite"/>
    </source>
</evidence>
<evidence type="ECO:0000313" key="2">
    <source>
        <dbReference type="EMBL" id="EDQ98510.1"/>
    </source>
</evidence>
<gene>
    <name evidence="2" type="ORF">LACBIDRAFT_299546</name>
    <name evidence="3" type="ORF">LACBIDRAFT_302007</name>
</gene>
<dbReference type="KEGG" id="lbc:LACBIDRAFT_299546"/>
<dbReference type="Proteomes" id="UP000001194">
    <property type="component" value="Unassembled WGS sequence"/>
</dbReference>